<feature type="compositionally biased region" description="Polar residues" evidence="5">
    <location>
        <begin position="530"/>
        <end position="548"/>
    </location>
</feature>
<feature type="compositionally biased region" description="Polar residues" evidence="5">
    <location>
        <begin position="431"/>
        <end position="463"/>
    </location>
</feature>
<dbReference type="AlphaFoldDB" id="A0A7G2F8E6"/>
<keyword evidence="4" id="KW-0539">Nucleus</keyword>
<dbReference type="Gene3D" id="2.170.150.80">
    <property type="entry name" value="NAC domain"/>
    <property type="match status" value="1"/>
</dbReference>
<feature type="region of interest" description="Disordered" evidence="5">
    <location>
        <begin position="522"/>
        <end position="590"/>
    </location>
</feature>
<dbReference type="Pfam" id="PF02365">
    <property type="entry name" value="NAM"/>
    <property type="match status" value="1"/>
</dbReference>
<dbReference type="GO" id="GO:0006355">
    <property type="term" value="P:regulation of DNA-templated transcription"/>
    <property type="evidence" value="ECO:0007669"/>
    <property type="project" value="InterPro"/>
</dbReference>
<feature type="region of interest" description="Disordered" evidence="5">
    <location>
        <begin position="431"/>
        <end position="469"/>
    </location>
</feature>
<evidence type="ECO:0000256" key="1">
    <source>
        <dbReference type="ARBA" id="ARBA00023015"/>
    </source>
</evidence>
<gene>
    <name evidence="7" type="ORF">AT9943_LOCUS19464</name>
</gene>
<dbReference type="GO" id="GO:0005634">
    <property type="term" value="C:nucleus"/>
    <property type="evidence" value="ECO:0007669"/>
    <property type="project" value="UniProtKB-ARBA"/>
</dbReference>
<dbReference type="GO" id="GO:0003677">
    <property type="term" value="F:DNA binding"/>
    <property type="evidence" value="ECO:0007669"/>
    <property type="project" value="UniProtKB-KW"/>
</dbReference>
<proteinExistence type="predicted"/>
<accession>A0A7G2F8E6</accession>
<dbReference type="PANTHER" id="PTHR31744">
    <property type="entry name" value="PROTEIN CUP-SHAPED COTYLEDON 2-RELATED"/>
    <property type="match status" value="1"/>
</dbReference>
<feature type="domain" description="NAC" evidence="6">
    <location>
        <begin position="21"/>
        <end position="155"/>
    </location>
</feature>
<keyword evidence="3" id="KW-0804">Transcription</keyword>
<dbReference type="InterPro" id="IPR036093">
    <property type="entry name" value="NAC_dom_sf"/>
</dbReference>
<sequence length="602" mass="67283">MAVVVEEGVVLNHGGEELVDLPPGFRFHPTDEEIITCYLKEKVLNSRFTAVAMGEADLNKCEPWDLPKRAKMGEKEFYFFCQRDRKYPTGMRTNRATESGYWKATGKDKEIFKGKGKYSYYNLPKSARDEWVVCRVFHKNNPSTTTQPMTRIPVEDFTRMDSLENIDHLLDFSSLPPLIDPSFMSQTEQPNFKPINPPTYDISSPIQPHHFNSYQSIFNHQVFGSASGSTYNNNNEMIKMEQSLVSVSQETCLSSDVNANMTTTTEVSSGPVMKQEMGMMGMVNGSKSYEDLSISKLQSSFSNPGYHFPKFEGVFLSLQRWLEFHLLTLFGLEGGEDKPELKTGALCCIVASRPLVTTKSSPHSGRDIPQSSQAEALQWRTNFSFSPAAGYTRDGLEQDMSDESPAFALHSGSSRQRKSLEFRFQQSPRWAPYSSASDGNEQKTSLVNNSLTRPNSSNPQCLNEENGFDRDSTAISTSFRSLLSLSESSVPWETPTNNQSSSLTHCSYPRVFCNPVSVCENPEPDHTQEDSSTNPGSSIMMSTRNHQGSPVEEEVSPNSSSNDMLLDVERSNDTEVANPRSEQETCQPLVFSPAITSTMLSV</sequence>
<protein>
    <submittedName>
        <fullName evidence="7">(thale cress) hypothetical protein</fullName>
    </submittedName>
</protein>
<name>A0A7G2F8E6_ARATH</name>
<evidence type="ECO:0000256" key="2">
    <source>
        <dbReference type="ARBA" id="ARBA00023125"/>
    </source>
</evidence>
<reference evidence="7 8" key="1">
    <citation type="submission" date="2020-09" db="EMBL/GenBank/DDBJ databases">
        <authorList>
            <person name="Ashkenazy H."/>
        </authorList>
    </citation>
    <scope>NUCLEOTIDE SEQUENCE [LARGE SCALE GENOMIC DNA]</scope>
    <source>
        <strain evidence="8">cv. Cdm-0</strain>
    </source>
</reference>
<dbReference type="SUPFAM" id="SSF101941">
    <property type="entry name" value="NAC domain"/>
    <property type="match status" value="1"/>
</dbReference>
<evidence type="ECO:0000256" key="4">
    <source>
        <dbReference type="ARBA" id="ARBA00023242"/>
    </source>
</evidence>
<dbReference type="Proteomes" id="UP000516314">
    <property type="component" value="Chromosome 5"/>
</dbReference>
<organism evidence="7 8">
    <name type="scientific">Arabidopsis thaliana</name>
    <name type="common">Mouse-ear cress</name>
    <dbReference type="NCBI Taxonomy" id="3702"/>
    <lineage>
        <taxon>Eukaryota</taxon>
        <taxon>Viridiplantae</taxon>
        <taxon>Streptophyta</taxon>
        <taxon>Embryophyta</taxon>
        <taxon>Tracheophyta</taxon>
        <taxon>Spermatophyta</taxon>
        <taxon>Magnoliopsida</taxon>
        <taxon>eudicotyledons</taxon>
        <taxon>Gunneridae</taxon>
        <taxon>Pentapetalae</taxon>
        <taxon>rosids</taxon>
        <taxon>malvids</taxon>
        <taxon>Brassicales</taxon>
        <taxon>Brassicaceae</taxon>
        <taxon>Camelineae</taxon>
        <taxon>Arabidopsis</taxon>
    </lineage>
</organism>
<keyword evidence="2" id="KW-0238">DNA-binding</keyword>
<dbReference type="PROSITE" id="PS51005">
    <property type="entry name" value="NAC"/>
    <property type="match status" value="1"/>
</dbReference>
<dbReference type="InterPro" id="IPR003441">
    <property type="entry name" value="NAC-dom"/>
</dbReference>
<evidence type="ECO:0000256" key="5">
    <source>
        <dbReference type="SAM" id="MobiDB-lite"/>
    </source>
</evidence>
<keyword evidence="1" id="KW-0805">Transcription regulation</keyword>
<dbReference type="EMBL" id="LR881470">
    <property type="protein sequence ID" value="CAD5332036.1"/>
    <property type="molecule type" value="Genomic_DNA"/>
</dbReference>
<evidence type="ECO:0000313" key="7">
    <source>
        <dbReference type="EMBL" id="CAD5332036.1"/>
    </source>
</evidence>
<dbReference type="PANTHER" id="PTHR31744:SF92">
    <property type="entry name" value="NAC DOMAIN-CONTAINING PROTEIN 87"/>
    <property type="match status" value="1"/>
</dbReference>
<evidence type="ECO:0000313" key="8">
    <source>
        <dbReference type="Proteomes" id="UP000516314"/>
    </source>
</evidence>
<evidence type="ECO:0000256" key="3">
    <source>
        <dbReference type="ARBA" id="ARBA00023163"/>
    </source>
</evidence>
<evidence type="ECO:0000259" key="6">
    <source>
        <dbReference type="PROSITE" id="PS51005"/>
    </source>
</evidence>